<gene>
    <name evidence="2" type="ORF">Ahy_A07g036740</name>
</gene>
<proteinExistence type="predicted"/>
<sequence length="178" mass="19990">MDDSRGEAVGEGGGDAGGTYGNSKVKFTDDDNSFEDVNEDEMIQYGEVANMEDVMNLEVRKGDFDKDYNGAYSLFGFLKKDMYNCIDNARWAKIADGNANTTLVYLEGKAGSDPDEAIEEFGLKHSLLANQMHEKRKMWAEYLCNKFCAGFRTTSHYEGINAFVNKFYKSTHSISKMI</sequence>
<accession>A0A445CGV6</accession>
<name>A0A445CGV6_ARAHY</name>
<comment type="caution">
    <text evidence="2">The sequence shown here is derived from an EMBL/GenBank/DDBJ whole genome shotgun (WGS) entry which is preliminary data.</text>
</comment>
<evidence type="ECO:0000313" key="2">
    <source>
        <dbReference type="EMBL" id="RYR50161.1"/>
    </source>
</evidence>
<reference evidence="2 3" key="1">
    <citation type="submission" date="2019-01" db="EMBL/GenBank/DDBJ databases">
        <title>Sequencing of cultivated peanut Arachis hypogaea provides insights into genome evolution and oil improvement.</title>
        <authorList>
            <person name="Chen X."/>
        </authorList>
    </citation>
    <scope>NUCLEOTIDE SEQUENCE [LARGE SCALE GENOMIC DNA]</scope>
    <source>
        <strain evidence="3">cv. Fuhuasheng</strain>
        <tissue evidence="2">Leaves</tissue>
    </source>
</reference>
<feature type="compositionally biased region" description="Gly residues" evidence="1">
    <location>
        <begin position="9"/>
        <end position="20"/>
    </location>
</feature>
<dbReference type="EMBL" id="SDMP01000007">
    <property type="protein sequence ID" value="RYR50161.1"/>
    <property type="molecule type" value="Genomic_DNA"/>
</dbReference>
<dbReference type="Proteomes" id="UP000289738">
    <property type="component" value="Chromosome A07"/>
</dbReference>
<dbReference type="AlphaFoldDB" id="A0A445CGV6"/>
<organism evidence="2 3">
    <name type="scientific">Arachis hypogaea</name>
    <name type="common">Peanut</name>
    <dbReference type="NCBI Taxonomy" id="3818"/>
    <lineage>
        <taxon>Eukaryota</taxon>
        <taxon>Viridiplantae</taxon>
        <taxon>Streptophyta</taxon>
        <taxon>Embryophyta</taxon>
        <taxon>Tracheophyta</taxon>
        <taxon>Spermatophyta</taxon>
        <taxon>Magnoliopsida</taxon>
        <taxon>eudicotyledons</taxon>
        <taxon>Gunneridae</taxon>
        <taxon>Pentapetalae</taxon>
        <taxon>rosids</taxon>
        <taxon>fabids</taxon>
        <taxon>Fabales</taxon>
        <taxon>Fabaceae</taxon>
        <taxon>Papilionoideae</taxon>
        <taxon>50 kb inversion clade</taxon>
        <taxon>dalbergioids sensu lato</taxon>
        <taxon>Dalbergieae</taxon>
        <taxon>Pterocarpus clade</taxon>
        <taxon>Arachis</taxon>
    </lineage>
</organism>
<protein>
    <recommendedName>
        <fullName evidence="4">Protein FAR1-RELATED SEQUENCE</fullName>
    </recommendedName>
</protein>
<keyword evidence="3" id="KW-1185">Reference proteome</keyword>
<evidence type="ECO:0008006" key="4">
    <source>
        <dbReference type="Google" id="ProtNLM"/>
    </source>
</evidence>
<feature type="region of interest" description="Disordered" evidence="1">
    <location>
        <begin position="1"/>
        <end position="33"/>
    </location>
</feature>
<evidence type="ECO:0000313" key="3">
    <source>
        <dbReference type="Proteomes" id="UP000289738"/>
    </source>
</evidence>
<evidence type="ECO:0000256" key="1">
    <source>
        <dbReference type="SAM" id="MobiDB-lite"/>
    </source>
</evidence>